<dbReference type="RefSeq" id="WP_015943981.1">
    <property type="nucleotide sequence ID" value="NC_011830.1"/>
</dbReference>
<feature type="signal peptide" evidence="10">
    <location>
        <begin position="1"/>
        <end position="32"/>
    </location>
</feature>
<keyword evidence="8" id="KW-0411">Iron-sulfur</keyword>
<dbReference type="PROSITE" id="PS00932">
    <property type="entry name" value="MOLYBDOPTERIN_PROK_3"/>
    <property type="match status" value="1"/>
</dbReference>
<keyword evidence="3" id="KW-0500">Molybdenum</keyword>
<reference evidence="12 13" key="1">
    <citation type="journal article" date="2012" name="BMC Microbiol.">
        <title>Genome sequence of Desulfitobacterium hafniense DCB-2, a Gram-positive anaerobe capable of dehalogenation and metal reduction.</title>
        <authorList>
            <person name="Kim S.H."/>
            <person name="Harzman C."/>
            <person name="Davis J.K."/>
            <person name="Hutcheson R."/>
            <person name="Broderick J.B."/>
            <person name="Marsh T.L."/>
            <person name="Tiedje J.M."/>
        </authorList>
    </citation>
    <scope>NUCLEOTIDE SEQUENCE [LARGE SCALE GENOMIC DNA]</scope>
    <source>
        <strain evidence="13">DSM 10664 / DCB-2</strain>
    </source>
</reference>
<dbReference type="InterPro" id="IPR006963">
    <property type="entry name" value="Mopterin_OxRdtase_4Fe-4S_dom"/>
</dbReference>
<evidence type="ECO:0000256" key="1">
    <source>
        <dbReference type="ARBA" id="ARBA00001942"/>
    </source>
</evidence>
<keyword evidence="7" id="KW-0408">Iron</keyword>
<sequence>MASLLKKIADKQISRRTFLAATAAGTAGLALAGCSGNILTPAGANLDTAKEGKWVSATCWHNCGGRCVNKAYVVDGVIVRQKTDDTRPDTPDAPQQRGCLRGRSQKHQAQGVDRLKYPMKRKNWEPGGGKKELRGQDEWVRISWDEALDILTSELQRIKGAYGNASILVPGEANSEVMNLMSIYGGFVPSWGTMSFGSWFITPHIIGFADNLFDPKALNDRFDMRKTDLVVAFGINPAWSSLGNPMYHFLQMKEAGTKFIIIDPFYTDTAATLEAEWIPIKPATDMTLLLAMAYTLIVEDDPVNKPLIDWDFLNRCTVGFDVEHMPADAETNENFKDYVLGKYDNIPKTPEWASEICGIDPHTIKYLARAIGMQNKVSILASWASGRAQNSDNLPQMFMTLGAMTGHFGKSGHMTGASCWNYAGNPGPALVNPGGSGEPFLGSPLKEVLCEADMWTGLLRKKYLPNSIMKTIKYSPPTWQDTVKGVDLKTRVQEEDINIQMIWHTSEATLQTRDGMNKGIEAHRAVEFVVSQSHFLTTNSKYADLVLPVTTLWERAGDIDGLFSNRDVLIVSSQVIEPIFEAKDDNWIAVEVGKRLGLDVSQIVVSDRKQQLFNKLAGSTVVKEDGKTFEPLVDITAEDISEWGVSGQPQTGRIPLTKLLEDGVYQVERHEGDNYGFIAYEDFRKDPEKNPVNSVSGKLEIYSQTLADIINNLGYTKISPYPKYVPPIQGYEATFSDWQSKAKGAYPYQLITPHYLRRSHSIFDNILQLREACPNPVFLSAQDAAAKGIKDKDTVLITSEFGQVLRNACVTERLVPGVVALPHGSWCDVDEKTGIDHGGADNILSGNVPTGQGLSGWNTCNVNLEKWTGAPLIPDVEKPQRIFS</sequence>
<dbReference type="GO" id="GO:0009055">
    <property type="term" value="F:electron transfer activity"/>
    <property type="evidence" value="ECO:0007669"/>
    <property type="project" value="TreeGrafter"/>
</dbReference>
<feature type="domain" description="4Fe-4S Mo/W bis-MGD-type" evidence="11">
    <location>
        <begin position="52"/>
        <end position="113"/>
    </location>
</feature>
<feature type="region of interest" description="Disordered" evidence="9">
    <location>
        <begin position="82"/>
        <end position="112"/>
    </location>
</feature>
<evidence type="ECO:0000256" key="3">
    <source>
        <dbReference type="ARBA" id="ARBA00022505"/>
    </source>
</evidence>
<dbReference type="GO" id="GO:0009061">
    <property type="term" value="P:anaerobic respiration"/>
    <property type="evidence" value="ECO:0007669"/>
    <property type="project" value="TreeGrafter"/>
</dbReference>
<dbReference type="GO" id="GO:0030151">
    <property type="term" value="F:molybdenum ion binding"/>
    <property type="evidence" value="ECO:0007669"/>
    <property type="project" value="TreeGrafter"/>
</dbReference>
<evidence type="ECO:0000256" key="4">
    <source>
        <dbReference type="ARBA" id="ARBA00022723"/>
    </source>
</evidence>
<evidence type="ECO:0000259" key="11">
    <source>
        <dbReference type="PROSITE" id="PS51669"/>
    </source>
</evidence>
<dbReference type="PROSITE" id="PS51669">
    <property type="entry name" value="4FE4S_MOW_BIS_MGD"/>
    <property type="match status" value="1"/>
</dbReference>
<feature type="chain" id="PRO_5039199988" evidence="10">
    <location>
        <begin position="33"/>
        <end position="884"/>
    </location>
</feature>
<evidence type="ECO:0000256" key="5">
    <source>
        <dbReference type="ARBA" id="ARBA00022729"/>
    </source>
</evidence>
<gene>
    <name evidence="12" type="ordered locus">Dhaf_2338</name>
</gene>
<organism evidence="12 13">
    <name type="scientific">Desulfitobacterium hafniense (strain DSM 10664 / DCB-2)</name>
    <dbReference type="NCBI Taxonomy" id="272564"/>
    <lineage>
        <taxon>Bacteria</taxon>
        <taxon>Bacillati</taxon>
        <taxon>Bacillota</taxon>
        <taxon>Clostridia</taxon>
        <taxon>Eubacteriales</taxon>
        <taxon>Desulfitobacteriaceae</taxon>
        <taxon>Desulfitobacterium</taxon>
    </lineage>
</organism>
<dbReference type="EMBL" id="CP001336">
    <property type="protein sequence ID" value="ACL20369.1"/>
    <property type="molecule type" value="Genomic_DNA"/>
</dbReference>
<dbReference type="PANTHER" id="PTHR43742:SF3">
    <property type="entry name" value="DIMETHYL SULFOXIDE REDUCTASE DMSA"/>
    <property type="match status" value="1"/>
</dbReference>
<dbReference type="Pfam" id="PF00384">
    <property type="entry name" value="Molybdopterin"/>
    <property type="match status" value="1"/>
</dbReference>
<evidence type="ECO:0000256" key="7">
    <source>
        <dbReference type="ARBA" id="ARBA00023004"/>
    </source>
</evidence>
<dbReference type="Proteomes" id="UP000007726">
    <property type="component" value="Chromosome"/>
</dbReference>
<evidence type="ECO:0000256" key="2">
    <source>
        <dbReference type="ARBA" id="ARBA00010312"/>
    </source>
</evidence>
<evidence type="ECO:0000256" key="8">
    <source>
        <dbReference type="ARBA" id="ARBA00023014"/>
    </source>
</evidence>
<dbReference type="InterPro" id="IPR050612">
    <property type="entry name" value="Prok_Mopterin_Oxidored"/>
</dbReference>
<dbReference type="InterPro" id="IPR006657">
    <property type="entry name" value="MoPterin_dinucl-bd_dom"/>
</dbReference>
<dbReference type="GO" id="GO:0030288">
    <property type="term" value="C:outer membrane-bounded periplasmic space"/>
    <property type="evidence" value="ECO:0007669"/>
    <property type="project" value="TreeGrafter"/>
</dbReference>
<dbReference type="Gene3D" id="2.40.40.20">
    <property type="match status" value="1"/>
</dbReference>
<dbReference type="GO" id="GO:0051536">
    <property type="term" value="F:iron-sulfur cluster binding"/>
    <property type="evidence" value="ECO:0007669"/>
    <property type="project" value="UniProtKB-KW"/>
</dbReference>
<dbReference type="KEGG" id="dhd:Dhaf_2338"/>
<accession>B8FTD5</accession>
<dbReference type="SUPFAM" id="SSF53706">
    <property type="entry name" value="Formate dehydrogenase/DMSO reductase, domains 1-3"/>
    <property type="match status" value="1"/>
</dbReference>
<evidence type="ECO:0000313" key="12">
    <source>
        <dbReference type="EMBL" id="ACL20369.1"/>
    </source>
</evidence>
<dbReference type="SUPFAM" id="SSF50692">
    <property type="entry name" value="ADC-like"/>
    <property type="match status" value="1"/>
</dbReference>
<name>B8FTD5_DESHD</name>
<dbReference type="HOGENOM" id="CLU_000422_13_3_9"/>
<dbReference type="PANTHER" id="PTHR43742">
    <property type="entry name" value="TRIMETHYLAMINE-N-OXIDE REDUCTASE"/>
    <property type="match status" value="1"/>
</dbReference>
<evidence type="ECO:0000256" key="6">
    <source>
        <dbReference type="ARBA" id="ARBA00023002"/>
    </source>
</evidence>
<dbReference type="InterPro" id="IPR006656">
    <property type="entry name" value="Mopterin_OxRdtase"/>
</dbReference>
<dbReference type="Gene3D" id="3.40.228.10">
    <property type="entry name" value="Dimethylsulfoxide Reductase, domain 2"/>
    <property type="match status" value="1"/>
</dbReference>
<protein>
    <submittedName>
        <fullName evidence="12">Molybdopterin oxidoreductase</fullName>
    </submittedName>
</protein>
<dbReference type="Gene3D" id="3.40.50.740">
    <property type="match status" value="2"/>
</dbReference>
<dbReference type="PROSITE" id="PS51257">
    <property type="entry name" value="PROKAR_LIPOPROTEIN"/>
    <property type="match status" value="1"/>
</dbReference>
<dbReference type="PROSITE" id="PS51318">
    <property type="entry name" value="TAT"/>
    <property type="match status" value="1"/>
</dbReference>
<keyword evidence="5 10" id="KW-0732">Signal</keyword>
<evidence type="ECO:0000313" key="13">
    <source>
        <dbReference type="Proteomes" id="UP000007726"/>
    </source>
</evidence>
<dbReference type="InterPro" id="IPR006655">
    <property type="entry name" value="Mopterin_OxRdtase_prok_CS"/>
</dbReference>
<keyword evidence="4" id="KW-0479">Metal-binding</keyword>
<dbReference type="InterPro" id="IPR009010">
    <property type="entry name" value="Asp_de-COase-like_dom_sf"/>
</dbReference>
<dbReference type="AlphaFoldDB" id="B8FTD5"/>
<dbReference type="GO" id="GO:0043546">
    <property type="term" value="F:molybdopterin cofactor binding"/>
    <property type="evidence" value="ECO:0007669"/>
    <property type="project" value="InterPro"/>
</dbReference>
<keyword evidence="6" id="KW-0560">Oxidoreductase</keyword>
<evidence type="ECO:0000256" key="10">
    <source>
        <dbReference type="SAM" id="SignalP"/>
    </source>
</evidence>
<dbReference type="Gene3D" id="2.20.25.90">
    <property type="entry name" value="ADC-like domains"/>
    <property type="match status" value="1"/>
</dbReference>
<evidence type="ECO:0000256" key="9">
    <source>
        <dbReference type="SAM" id="MobiDB-lite"/>
    </source>
</evidence>
<dbReference type="Pfam" id="PF01568">
    <property type="entry name" value="Molydop_binding"/>
    <property type="match status" value="1"/>
</dbReference>
<dbReference type="InterPro" id="IPR006311">
    <property type="entry name" value="TAT_signal"/>
</dbReference>
<dbReference type="GO" id="GO:0016491">
    <property type="term" value="F:oxidoreductase activity"/>
    <property type="evidence" value="ECO:0007669"/>
    <property type="project" value="UniProtKB-KW"/>
</dbReference>
<comment type="cofactor">
    <cofactor evidence="1">
        <name>Mo-bis(molybdopterin guanine dinucleotide)</name>
        <dbReference type="ChEBI" id="CHEBI:60539"/>
    </cofactor>
</comment>
<comment type="similarity">
    <text evidence="2">Belongs to the prokaryotic molybdopterin-containing oxidoreductase family.</text>
</comment>
<proteinExistence type="inferred from homology"/>